<accession>A0A1Q9B1B0</accession>
<evidence type="ECO:0000313" key="5">
    <source>
        <dbReference type="EMBL" id="OLP61809.1"/>
    </source>
</evidence>
<gene>
    <name evidence="5" type="ORF">BJF93_19130</name>
</gene>
<dbReference type="RefSeq" id="WP_075626112.1">
    <property type="nucleotide sequence ID" value="NZ_FOAM01000012.1"/>
</dbReference>
<reference evidence="5 6" key="1">
    <citation type="submission" date="2016-09" db="EMBL/GenBank/DDBJ databases">
        <title>Rhizobium sp. nov., a novel species isolated from the rice rhizosphere.</title>
        <authorList>
            <person name="Zhao J."/>
            <person name="Zhang X."/>
        </authorList>
    </citation>
    <scope>NUCLEOTIDE SEQUENCE [LARGE SCALE GENOMIC DNA]</scope>
    <source>
        <strain evidence="5 6">1.7048</strain>
    </source>
</reference>
<dbReference type="SMART" id="SM00342">
    <property type="entry name" value="HTH_ARAC"/>
    <property type="match status" value="1"/>
</dbReference>
<dbReference type="GO" id="GO:0043565">
    <property type="term" value="F:sequence-specific DNA binding"/>
    <property type="evidence" value="ECO:0007669"/>
    <property type="project" value="InterPro"/>
</dbReference>
<dbReference type="PANTHER" id="PTHR46796:SF13">
    <property type="entry name" value="HTH-TYPE TRANSCRIPTIONAL ACTIVATOR RHAS"/>
    <property type="match status" value="1"/>
</dbReference>
<dbReference type="SUPFAM" id="SSF46689">
    <property type="entry name" value="Homeodomain-like"/>
    <property type="match status" value="2"/>
</dbReference>
<sequence length="317" mass="34336">MHRAWYSQSAQPSHFPADLSAIFGTCTPAKTSIAISGTQTKLGPILVASLEFKGRLKIELPPENDDFLFLFTCFGTVHLKSASRAASIPVGHAVAASGGATLEFEEPVAVNLIRVERDTMLRRLAQITDQPMSRAIQFEPAPVPVNHENGASLMPELVEGFSALVQSPLLKAGIGRDPRQESVATIIVDSLIIAYPHNLSADFAQDGQQIAPRHVKRAIEYIHTHPMDTVDPKTLADLGGVSVRALQYAFLATTGKTISEYQRHLRLQRAHDLVRDRPDLSLGAIADMCGFSSLAAFGQSFRKGFGISPSSLRKSGD</sequence>
<evidence type="ECO:0000259" key="4">
    <source>
        <dbReference type="PROSITE" id="PS01124"/>
    </source>
</evidence>
<keyword evidence="6" id="KW-1185">Reference proteome</keyword>
<dbReference type="Gene3D" id="1.10.10.60">
    <property type="entry name" value="Homeodomain-like"/>
    <property type="match status" value="1"/>
</dbReference>
<keyword evidence="2" id="KW-0238">DNA-binding</keyword>
<evidence type="ECO:0000256" key="3">
    <source>
        <dbReference type="ARBA" id="ARBA00023163"/>
    </source>
</evidence>
<dbReference type="PROSITE" id="PS01124">
    <property type="entry name" value="HTH_ARAC_FAMILY_2"/>
    <property type="match status" value="1"/>
</dbReference>
<dbReference type="GO" id="GO:0003700">
    <property type="term" value="F:DNA-binding transcription factor activity"/>
    <property type="evidence" value="ECO:0007669"/>
    <property type="project" value="InterPro"/>
</dbReference>
<dbReference type="Proteomes" id="UP000186364">
    <property type="component" value="Unassembled WGS sequence"/>
</dbReference>
<dbReference type="OrthoDB" id="7285481at2"/>
<proteinExistence type="predicted"/>
<name>A0A1Q9B1B0_9HYPH</name>
<feature type="domain" description="HTH araC/xylS-type" evidence="4">
    <location>
        <begin position="216"/>
        <end position="315"/>
    </location>
</feature>
<dbReference type="AlphaFoldDB" id="A0A1Q9B1B0"/>
<keyword evidence="3" id="KW-0804">Transcription</keyword>
<protein>
    <recommendedName>
        <fullName evidence="4">HTH araC/xylS-type domain-containing protein</fullName>
    </recommendedName>
</protein>
<organism evidence="5 6">
    <name type="scientific">Xaviernesmea oryzae</name>
    <dbReference type="NCBI Taxonomy" id="464029"/>
    <lineage>
        <taxon>Bacteria</taxon>
        <taxon>Pseudomonadati</taxon>
        <taxon>Pseudomonadota</taxon>
        <taxon>Alphaproteobacteria</taxon>
        <taxon>Hyphomicrobiales</taxon>
        <taxon>Rhizobiaceae</taxon>
        <taxon>Rhizobium/Agrobacterium group</taxon>
        <taxon>Xaviernesmea</taxon>
    </lineage>
</organism>
<comment type="caution">
    <text evidence="5">The sequence shown here is derived from an EMBL/GenBank/DDBJ whole genome shotgun (WGS) entry which is preliminary data.</text>
</comment>
<dbReference type="InterPro" id="IPR050204">
    <property type="entry name" value="AraC_XylS_family_regulators"/>
</dbReference>
<dbReference type="PROSITE" id="PS00041">
    <property type="entry name" value="HTH_ARAC_FAMILY_1"/>
    <property type="match status" value="1"/>
</dbReference>
<dbReference type="InterPro" id="IPR009057">
    <property type="entry name" value="Homeodomain-like_sf"/>
</dbReference>
<evidence type="ECO:0000256" key="1">
    <source>
        <dbReference type="ARBA" id="ARBA00023015"/>
    </source>
</evidence>
<dbReference type="PANTHER" id="PTHR46796">
    <property type="entry name" value="HTH-TYPE TRANSCRIPTIONAL ACTIVATOR RHAS-RELATED"/>
    <property type="match status" value="1"/>
</dbReference>
<evidence type="ECO:0000256" key="2">
    <source>
        <dbReference type="ARBA" id="ARBA00023125"/>
    </source>
</evidence>
<keyword evidence="1" id="KW-0805">Transcription regulation</keyword>
<dbReference type="EMBL" id="MKIP01000030">
    <property type="protein sequence ID" value="OLP61809.1"/>
    <property type="molecule type" value="Genomic_DNA"/>
</dbReference>
<evidence type="ECO:0000313" key="6">
    <source>
        <dbReference type="Proteomes" id="UP000186364"/>
    </source>
</evidence>
<dbReference type="InterPro" id="IPR018060">
    <property type="entry name" value="HTH_AraC"/>
</dbReference>
<dbReference type="InterPro" id="IPR018062">
    <property type="entry name" value="HTH_AraC-typ_CS"/>
</dbReference>
<dbReference type="Pfam" id="PF12833">
    <property type="entry name" value="HTH_18"/>
    <property type="match status" value="1"/>
</dbReference>